<evidence type="ECO:0000313" key="1">
    <source>
        <dbReference type="EMBL" id="KHG08339.1"/>
    </source>
</evidence>
<organism evidence="1 2">
    <name type="scientific">Gossypium arboreum</name>
    <name type="common">Tree cotton</name>
    <name type="synonym">Gossypium nanking</name>
    <dbReference type="NCBI Taxonomy" id="29729"/>
    <lineage>
        <taxon>Eukaryota</taxon>
        <taxon>Viridiplantae</taxon>
        <taxon>Streptophyta</taxon>
        <taxon>Embryophyta</taxon>
        <taxon>Tracheophyta</taxon>
        <taxon>Spermatophyta</taxon>
        <taxon>Magnoliopsida</taxon>
        <taxon>eudicotyledons</taxon>
        <taxon>Gunneridae</taxon>
        <taxon>Pentapetalae</taxon>
        <taxon>rosids</taxon>
        <taxon>malvids</taxon>
        <taxon>Malvales</taxon>
        <taxon>Malvaceae</taxon>
        <taxon>Malvoideae</taxon>
        <taxon>Gossypium</taxon>
    </lineage>
</organism>
<comment type="caution">
    <text evidence="1">The sequence shown here is derived from an EMBL/GenBank/DDBJ whole genome shotgun (WGS) entry which is preliminary data.</text>
</comment>
<keyword evidence="2" id="KW-1185">Reference proteome</keyword>
<dbReference type="EMBL" id="JRRC01495464">
    <property type="protein sequence ID" value="KHG08339.1"/>
    <property type="molecule type" value="Genomic_DNA"/>
</dbReference>
<gene>
    <name evidence="1" type="ORF">F383_35884</name>
</gene>
<reference evidence="2" key="1">
    <citation type="submission" date="2014-09" db="EMBL/GenBank/DDBJ databases">
        <authorList>
            <person name="Mudge J."/>
            <person name="Ramaraj T."/>
            <person name="Lindquist I.E."/>
            <person name="Bharti A.K."/>
            <person name="Sundararajan A."/>
            <person name="Cameron C.T."/>
            <person name="Woodward J.E."/>
            <person name="May G.D."/>
            <person name="Brubaker C."/>
            <person name="Broadhvest J."/>
            <person name="Wilkins T.A."/>
        </authorList>
    </citation>
    <scope>NUCLEOTIDE SEQUENCE</scope>
    <source>
        <strain evidence="2">cv. AKA8401</strain>
    </source>
</reference>
<dbReference type="Proteomes" id="UP000032142">
    <property type="component" value="Unassembled WGS sequence"/>
</dbReference>
<accession>A0A0B0N937</accession>
<sequence length="101" mass="11707">MHHPYYDSQCKTMSGTWHRHRDEFQCKTCLGHASASIEIASVRRVWDTHQHAYMRARVRPCLGYGIDNISHVEGTYMVSMSNELKLENVTRVDDNDVIKLA</sequence>
<proteinExistence type="predicted"/>
<protein>
    <submittedName>
        <fullName evidence="1">Uncharacterized protein</fullName>
    </submittedName>
</protein>
<dbReference type="AlphaFoldDB" id="A0A0B0N937"/>
<evidence type="ECO:0000313" key="2">
    <source>
        <dbReference type="Proteomes" id="UP000032142"/>
    </source>
</evidence>
<name>A0A0B0N937_GOSAR</name>